<evidence type="ECO:0000313" key="3">
    <source>
        <dbReference type="Proteomes" id="UP000218934"/>
    </source>
</evidence>
<evidence type="ECO:0000259" key="1">
    <source>
        <dbReference type="PROSITE" id="PS51186"/>
    </source>
</evidence>
<gene>
    <name evidence="2" type="ORF">COO09_00945</name>
</gene>
<name>A0A2A4G2H2_9SPHN</name>
<dbReference type="InterPro" id="IPR000182">
    <property type="entry name" value="GNAT_dom"/>
</dbReference>
<feature type="domain" description="N-acetyltransferase" evidence="1">
    <location>
        <begin position="5"/>
        <end position="153"/>
    </location>
</feature>
<dbReference type="Pfam" id="PF00583">
    <property type="entry name" value="Acetyltransf_1"/>
    <property type="match status" value="1"/>
</dbReference>
<comment type="caution">
    <text evidence="2">The sequence shown here is derived from an EMBL/GenBank/DDBJ whole genome shotgun (WGS) entry which is preliminary data.</text>
</comment>
<protein>
    <submittedName>
        <fullName evidence="2">N-acetyltransferase</fullName>
    </submittedName>
</protein>
<dbReference type="Proteomes" id="UP000218934">
    <property type="component" value="Unassembled WGS sequence"/>
</dbReference>
<proteinExistence type="predicted"/>
<dbReference type="Gene3D" id="3.40.630.30">
    <property type="match status" value="1"/>
</dbReference>
<reference evidence="2 3" key="1">
    <citation type="submission" date="2017-09" db="EMBL/GenBank/DDBJ databases">
        <title>The Catabolism of 3,6-Dichlorosalicylic acid is Initiated by the Cytochrome P450 Monooxygenase DsmABC in Rhizorhabdus dicambivorans Ndbn-20.</title>
        <authorList>
            <person name="Na L."/>
        </authorList>
    </citation>
    <scope>NUCLEOTIDE SEQUENCE [LARGE SCALE GENOMIC DNA]</scope>
    <source>
        <strain evidence="2 3">Ndbn-20m</strain>
    </source>
</reference>
<keyword evidence="2" id="KW-0808">Transferase</keyword>
<evidence type="ECO:0000313" key="2">
    <source>
        <dbReference type="EMBL" id="PCE44232.1"/>
    </source>
</evidence>
<dbReference type="OrthoDB" id="9815099at2"/>
<dbReference type="EMBL" id="NWUF01000001">
    <property type="protein sequence ID" value="PCE44232.1"/>
    <property type="molecule type" value="Genomic_DNA"/>
</dbReference>
<dbReference type="RefSeq" id="WP_066959036.1">
    <property type="nucleotide sequence ID" value="NZ_CP023449.1"/>
</dbReference>
<dbReference type="SUPFAM" id="SSF55729">
    <property type="entry name" value="Acyl-CoA N-acyltransferases (Nat)"/>
    <property type="match status" value="1"/>
</dbReference>
<keyword evidence="3" id="KW-1185">Reference proteome</keyword>
<dbReference type="PROSITE" id="PS51186">
    <property type="entry name" value="GNAT"/>
    <property type="match status" value="1"/>
</dbReference>
<dbReference type="KEGG" id="rdi:CMV14_11560"/>
<accession>A0A2A4G2H2</accession>
<dbReference type="GO" id="GO:0016747">
    <property type="term" value="F:acyltransferase activity, transferring groups other than amino-acyl groups"/>
    <property type="evidence" value="ECO:0007669"/>
    <property type="project" value="InterPro"/>
</dbReference>
<dbReference type="AlphaFoldDB" id="A0A2A4G2H2"/>
<dbReference type="InterPro" id="IPR016181">
    <property type="entry name" value="Acyl_CoA_acyltransferase"/>
</dbReference>
<sequence length="177" mass="18993">MIQLVPIASVPAAAIDHLLDLAFGTDRHGRTAYKLREGTDPVPELSFAAVEDGTLVGSIQCWPVELTEADGTRTPLILVGPVAVRPDRQRDGIGRLLMHKALAAADAADAAPMMLIGDAIYYDRFFGFSARHTSGWTLPGPVDRDRLLARLRPGQAIPEQASLGPSRVPALAPAIRR</sequence>
<organism evidence="2 3">
    <name type="scientific">Rhizorhabdus dicambivorans</name>
    <dbReference type="NCBI Taxonomy" id="1850238"/>
    <lineage>
        <taxon>Bacteria</taxon>
        <taxon>Pseudomonadati</taxon>
        <taxon>Pseudomonadota</taxon>
        <taxon>Alphaproteobacteria</taxon>
        <taxon>Sphingomonadales</taxon>
        <taxon>Sphingomonadaceae</taxon>
        <taxon>Rhizorhabdus</taxon>
    </lineage>
</organism>
<dbReference type="CDD" id="cd04301">
    <property type="entry name" value="NAT_SF"/>
    <property type="match status" value="1"/>
</dbReference>